<keyword evidence="2" id="KW-0812">Transmembrane</keyword>
<gene>
    <name evidence="3" type="ORF">GCM10023215_33030</name>
</gene>
<evidence type="ECO:0008006" key="5">
    <source>
        <dbReference type="Google" id="ProtNLM"/>
    </source>
</evidence>
<dbReference type="Pfam" id="PF19853">
    <property type="entry name" value="DUF6328"/>
    <property type="match status" value="1"/>
</dbReference>
<keyword evidence="2" id="KW-1133">Transmembrane helix</keyword>
<dbReference type="InterPro" id="IPR046291">
    <property type="entry name" value="DUF6328"/>
</dbReference>
<protein>
    <recommendedName>
        <fullName evidence="5">Sodium:proton antiporter</fullName>
    </recommendedName>
</protein>
<feature type="transmembrane region" description="Helical" evidence="2">
    <location>
        <begin position="102"/>
        <end position="124"/>
    </location>
</feature>
<feature type="compositionally biased region" description="Basic and acidic residues" evidence="1">
    <location>
        <begin position="20"/>
        <end position="38"/>
    </location>
</feature>
<dbReference type="Proteomes" id="UP001500325">
    <property type="component" value="Unassembled WGS sequence"/>
</dbReference>
<feature type="compositionally biased region" description="Basic and acidic residues" evidence="1">
    <location>
        <begin position="1"/>
        <end position="10"/>
    </location>
</feature>
<dbReference type="RefSeq" id="WP_345381420.1">
    <property type="nucleotide sequence ID" value="NZ_BAABIC010000010.1"/>
</dbReference>
<proteinExistence type="predicted"/>
<name>A0ABP8WR33_9PSEU</name>
<evidence type="ECO:0000313" key="4">
    <source>
        <dbReference type="Proteomes" id="UP001500325"/>
    </source>
</evidence>
<accession>A0ABP8WR33</accession>
<feature type="region of interest" description="Disordered" evidence="1">
    <location>
        <begin position="1"/>
        <end position="40"/>
    </location>
</feature>
<organism evidence="3 4">
    <name type="scientific">Pseudonocardia yuanmonensis</name>
    <dbReference type="NCBI Taxonomy" id="1095914"/>
    <lineage>
        <taxon>Bacteria</taxon>
        <taxon>Bacillati</taxon>
        <taxon>Actinomycetota</taxon>
        <taxon>Actinomycetes</taxon>
        <taxon>Pseudonocardiales</taxon>
        <taxon>Pseudonocardiaceae</taxon>
        <taxon>Pseudonocardia</taxon>
    </lineage>
</organism>
<feature type="transmembrane region" description="Helical" evidence="2">
    <location>
        <begin position="170"/>
        <end position="191"/>
    </location>
</feature>
<dbReference type="EMBL" id="BAABIC010000010">
    <property type="protein sequence ID" value="GAA4693211.1"/>
    <property type="molecule type" value="Genomic_DNA"/>
</dbReference>
<evidence type="ECO:0000256" key="2">
    <source>
        <dbReference type="SAM" id="Phobius"/>
    </source>
</evidence>
<feature type="transmembrane region" description="Helical" evidence="2">
    <location>
        <begin position="144"/>
        <end position="164"/>
    </location>
</feature>
<sequence>MDPERTDTRPGSDPAAGGGADHRTDTRTGARTDTRVDDGIDDDAAWDFRERRETPTERLDRNWADLLQELRVSQTGVQLLTGLLLTVPFQSRFADIVTHQRVVYLVTTALSVTATGLLIAPVMLHRVLFRLHARRPLVAVSQRLAIAGLTTLGLAVVGVVELIFDVVLGWVAGVIAAAAALVLLGVLWGVVPGVVRRRLRDT</sequence>
<reference evidence="4" key="1">
    <citation type="journal article" date="2019" name="Int. J. Syst. Evol. Microbiol.">
        <title>The Global Catalogue of Microorganisms (GCM) 10K type strain sequencing project: providing services to taxonomists for standard genome sequencing and annotation.</title>
        <authorList>
            <consortium name="The Broad Institute Genomics Platform"/>
            <consortium name="The Broad Institute Genome Sequencing Center for Infectious Disease"/>
            <person name="Wu L."/>
            <person name="Ma J."/>
        </authorList>
    </citation>
    <scope>NUCLEOTIDE SEQUENCE [LARGE SCALE GENOMIC DNA]</scope>
    <source>
        <strain evidence="4">JCM 18055</strain>
    </source>
</reference>
<evidence type="ECO:0000313" key="3">
    <source>
        <dbReference type="EMBL" id="GAA4693211.1"/>
    </source>
</evidence>
<keyword evidence="2" id="KW-0472">Membrane</keyword>
<evidence type="ECO:0000256" key="1">
    <source>
        <dbReference type="SAM" id="MobiDB-lite"/>
    </source>
</evidence>
<comment type="caution">
    <text evidence="3">The sequence shown here is derived from an EMBL/GenBank/DDBJ whole genome shotgun (WGS) entry which is preliminary data.</text>
</comment>
<keyword evidence="4" id="KW-1185">Reference proteome</keyword>